<dbReference type="EMBL" id="CP108133">
    <property type="protein sequence ID" value="WTP54642.1"/>
    <property type="molecule type" value="Genomic_DNA"/>
</dbReference>
<name>A0ABZ1JTJ5_9ACTN</name>
<accession>A0ABZ1JTJ5</accession>
<protein>
    <submittedName>
        <fullName evidence="2">Uncharacterized protein</fullName>
    </submittedName>
</protein>
<proteinExistence type="predicted"/>
<sequence>MSPFDGAGSYGAEGPLVLHGPEDLLALDYVIEYGDWRLHAVLESHDLMPPKDFAAVPAPVMARSAPLRAMTRTGTREDLAASPAACGAPESSP</sequence>
<feature type="region of interest" description="Disordered" evidence="1">
    <location>
        <begin position="72"/>
        <end position="93"/>
    </location>
</feature>
<keyword evidence="3" id="KW-1185">Reference proteome</keyword>
<evidence type="ECO:0000256" key="1">
    <source>
        <dbReference type="SAM" id="MobiDB-lite"/>
    </source>
</evidence>
<dbReference type="RefSeq" id="WP_328939912.1">
    <property type="nucleotide sequence ID" value="NZ_CP108133.1"/>
</dbReference>
<gene>
    <name evidence="2" type="ORF">OG288_43930</name>
</gene>
<organism evidence="2 3">
    <name type="scientific">Streptomyces tauricus</name>
    <dbReference type="NCBI Taxonomy" id="68274"/>
    <lineage>
        <taxon>Bacteria</taxon>
        <taxon>Bacillati</taxon>
        <taxon>Actinomycetota</taxon>
        <taxon>Actinomycetes</taxon>
        <taxon>Kitasatosporales</taxon>
        <taxon>Streptomycetaceae</taxon>
        <taxon>Streptomyces</taxon>
        <taxon>Streptomyces aurantiacus group</taxon>
    </lineage>
</organism>
<evidence type="ECO:0000313" key="2">
    <source>
        <dbReference type="EMBL" id="WTP54642.1"/>
    </source>
</evidence>
<reference evidence="2" key="1">
    <citation type="submission" date="2022-10" db="EMBL/GenBank/DDBJ databases">
        <title>The complete genomes of actinobacterial strains from the NBC collection.</title>
        <authorList>
            <person name="Joergensen T.S."/>
            <person name="Alvarez Arevalo M."/>
            <person name="Sterndorff E.B."/>
            <person name="Faurdal D."/>
            <person name="Vuksanovic O."/>
            <person name="Mourched A.-S."/>
            <person name="Charusanti P."/>
            <person name="Shaw S."/>
            <person name="Blin K."/>
            <person name="Weber T."/>
        </authorList>
    </citation>
    <scope>NUCLEOTIDE SEQUENCE</scope>
    <source>
        <strain evidence="2">NBC_00189</strain>
    </source>
</reference>
<evidence type="ECO:0000313" key="3">
    <source>
        <dbReference type="Proteomes" id="UP001432166"/>
    </source>
</evidence>
<dbReference type="Proteomes" id="UP001432166">
    <property type="component" value="Chromosome"/>
</dbReference>